<gene>
    <name evidence="5" type="ORF">HYH03_009865</name>
</gene>
<dbReference type="Pfam" id="PF08583">
    <property type="entry name" value="Cmc1"/>
    <property type="match status" value="1"/>
</dbReference>
<comment type="subcellular location">
    <subcellularLocation>
        <location evidence="3">Mitochondrion</location>
    </subcellularLocation>
</comment>
<evidence type="ECO:0000256" key="4">
    <source>
        <dbReference type="SAM" id="MobiDB-lite"/>
    </source>
</evidence>
<dbReference type="EMBL" id="JAEHOE010000049">
    <property type="protein sequence ID" value="KAG2491918.1"/>
    <property type="molecule type" value="Genomic_DNA"/>
</dbReference>
<dbReference type="OrthoDB" id="532630at2759"/>
<accession>A0A835XZK5</accession>
<comment type="caution">
    <text evidence="5">The sequence shown here is derived from an EMBL/GenBank/DDBJ whole genome shotgun (WGS) entry which is preliminary data.</text>
</comment>
<evidence type="ECO:0000256" key="2">
    <source>
        <dbReference type="ARBA" id="ARBA00023157"/>
    </source>
</evidence>
<organism evidence="5 6">
    <name type="scientific">Edaphochlamys debaryana</name>
    <dbReference type="NCBI Taxonomy" id="47281"/>
    <lineage>
        <taxon>Eukaryota</taxon>
        <taxon>Viridiplantae</taxon>
        <taxon>Chlorophyta</taxon>
        <taxon>core chlorophytes</taxon>
        <taxon>Chlorophyceae</taxon>
        <taxon>CS clade</taxon>
        <taxon>Chlamydomonadales</taxon>
        <taxon>Chlamydomonadales incertae sedis</taxon>
        <taxon>Edaphochlamys</taxon>
    </lineage>
</organism>
<keyword evidence="6" id="KW-1185">Reference proteome</keyword>
<protein>
    <recommendedName>
        <fullName evidence="3">COX assembly mitochondrial protein</fullName>
    </recommendedName>
</protein>
<dbReference type="GO" id="GO:0005739">
    <property type="term" value="C:mitochondrion"/>
    <property type="evidence" value="ECO:0007669"/>
    <property type="project" value="UniProtKB-SubCell"/>
</dbReference>
<proteinExistence type="inferred from homology"/>
<evidence type="ECO:0000256" key="1">
    <source>
        <dbReference type="ARBA" id="ARBA00007347"/>
    </source>
</evidence>
<name>A0A835XZK5_9CHLO</name>
<sequence length="104" mass="12141">MHPALIPEKHPMCGKYMEELLKCRAENPYRKFIGVCSEITWDLSACLKEEKKAVREPRVKKFQERWNARREEDQARMAKLREEQGLAPEDVGERQAAQNLKSGV</sequence>
<reference evidence="5" key="1">
    <citation type="journal article" date="2020" name="bioRxiv">
        <title>Comparative genomics of Chlamydomonas.</title>
        <authorList>
            <person name="Craig R.J."/>
            <person name="Hasan A.R."/>
            <person name="Ness R.W."/>
            <person name="Keightley P.D."/>
        </authorList>
    </citation>
    <scope>NUCLEOTIDE SEQUENCE</scope>
    <source>
        <strain evidence="5">CCAP 11/70</strain>
    </source>
</reference>
<keyword evidence="3" id="KW-0496">Mitochondrion</keyword>
<dbReference type="AlphaFoldDB" id="A0A835XZK5"/>
<feature type="compositionally biased region" description="Basic and acidic residues" evidence="4">
    <location>
        <begin position="67"/>
        <end position="84"/>
    </location>
</feature>
<dbReference type="Proteomes" id="UP000612055">
    <property type="component" value="Unassembled WGS sequence"/>
</dbReference>
<evidence type="ECO:0000256" key="3">
    <source>
        <dbReference type="RuleBase" id="RU364104"/>
    </source>
</evidence>
<evidence type="ECO:0000313" key="5">
    <source>
        <dbReference type="EMBL" id="KAG2491918.1"/>
    </source>
</evidence>
<comment type="similarity">
    <text evidence="1 3">Belongs to the CMC family.</text>
</comment>
<feature type="region of interest" description="Disordered" evidence="4">
    <location>
        <begin position="67"/>
        <end position="104"/>
    </location>
</feature>
<dbReference type="InterPro" id="IPR013892">
    <property type="entry name" value="Cyt_c_biogenesis_Cmc1-like"/>
</dbReference>
<keyword evidence="2" id="KW-1015">Disulfide bond</keyword>
<evidence type="ECO:0000313" key="6">
    <source>
        <dbReference type="Proteomes" id="UP000612055"/>
    </source>
</evidence>